<dbReference type="SUPFAM" id="SSF53474">
    <property type="entry name" value="alpha/beta-Hydrolases"/>
    <property type="match status" value="1"/>
</dbReference>
<dbReference type="PANTHER" id="PTHR43433:SF5">
    <property type="entry name" value="AB HYDROLASE-1 DOMAIN-CONTAINING PROTEIN"/>
    <property type="match status" value="1"/>
</dbReference>
<dbReference type="EMBL" id="JAATOP010000006">
    <property type="protein sequence ID" value="NIY72810.1"/>
    <property type="molecule type" value="Genomic_DNA"/>
</dbReference>
<keyword evidence="2" id="KW-0378">Hydrolase</keyword>
<evidence type="ECO:0000313" key="3">
    <source>
        <dbReference type="Proteomes" id="UP000709466"/>
    </source>
</evidence>
<proteinExistence type="predicted"/>
<dbReference type="Proteomes" id="UP000709466">
    <property type="component" value="Unassembled WGS sequence"/>
</dbReference>
<gene>
    <name evidence="2" type="ORF">HCZ30_10250</name>
</gene>
<dbReference type="InterPro" id="IPR029058">
    <property type="entry name" value="AB_hydrolase_fold"/>
</dbReference>
<organism evidence="2 3">
    <name type="scientific">Marivivens donghaensis</name>
    <dbReference type="NCBI Taxonomy" id="1699413"/>
    <lineage>
        <taxon>Bacteria</taxon>
        <taxon>Pseudomonadati</taxon>
        <taxon>Pseudomonadota</taxon>
        <taxon>Alphaproteobacteria</taxon>
        <taxon>Rhodobacterales</taxon>
        <taxon>Paracoccaceae</taxon>
        <taxon>Marivivens group</taxon>
        <taxon>Marivivens</taxon>
    </lineage>
</organism>
<feature type="domain" description="Serine aminopeptidase S33" evidence="1">
    <location>
        <begin position="27"/>
        <end position="146"/>
    </location>
</feature>
<reference evidence="2 3" key="1">
    <citation type="submission" date="2020-03" db="EMBL/GenBank/DDBJ databases">
        <title>Bacterial isolates of synthetic phycosphere.</title>
        <authorList>
            <person name="Fu H."/>
            <person name="Moran M.A."/>
        </authorList>
    </citation>
    <scope>NUCLEOTIDE SEQUENCE [LARGE SCALE GENOMIC DNA]</scope>
    <source>
        <strain evidence="2 3">HF1</strain>
    </source>
</reference>
<dbReference type="Pfam" id="PF12146">
    <property type="entry name" value="Hydrolase_4"/>
    <property type="match status" value="1"/>
</dbReference>
<evidence type="ECO:0000259" key="1">
    <source>
        <dbReference type="Pfam" id="PF12146"/>
    </source>
</evidence>
<sequence length="268" mass="28950">MKRSDMTNYVENEGAKIAYTQMGSGPLVVLIPGANGESVRYTPLMMALKDDFTVVRLDRRAAGESTGDAGAALDLKQATRDVKAVIEAMDMGPAIVFGSSAGAVIALNVGEQHPEIVKQLLVHEPPVTEILPEPQATEWRELFIKVKYTFDTDGALPAMKLFMSETVGLGVAAQPGDQSESTHDRFLRHEFRVINSFKPDLGLLKSNAIPVVMQAGDLSGDACYAETARYIAKSMPCELAVVPGHHIGYVSQPAEFADAFRKITADVL</sequence>
<keyword evidence="3" id="KW-1185">Reference proteome</keyword>
<dbReference type="InterPro" id="IPR022742">
    <property type="entry name" value="Hydrolase_4"/>
</dbReference>
<accession>A0ABX0VYE9</accession>
<dbReference type="PANTHER" id="PTHR43433">
    <property type="entry name" value="HYDROLASE, ALPHA/BETA FOLD FAMILY PROTEIN"/>
    <property type="match status" value="1"/>
</dbReference>
<dbReference type="Gene3D" id="3.40.50.1820">
    <property type="entry name" value="alpha/beta hydrolase"/>
    <property type="match status" value="1"/>
</dbReference>
<dbReference type="InterPro" id="IPR050471">
    <property type="entry name" value="AB_hydrolase"/>
</dbReference>
<dbReference type="GO" id="GO:0016787">
    <property type="term" value="F:hydrolase activity"/>
    <property type="evidence" value="ECO:0007669"/>
    <property type="project" value="UniProtKB-KW"/>
</dbReference>
<name>A0ABX0VYE9_9RHOB</name>
<evidence type="ECO:0000313" key="2">
    <source>
        <dbReference type="EMBL" id="NIY72810.1"/>
    </source>
</evidence>
<protein>
    <submittedName>
        <fullName evidence="2">Alpha/beta hydrolase</fullName>
    </submittedName>
</protein>
<comment type="caution">
    <text evidence="2">The sequence shown here is derived from an EMBL/GenBank/DDBJ whole genome shotgun (WGS) entry which is preliminary data.</text>
</comment>